<dbReference type="InterPro" id="IPR040632">
    <property type="entry name" value="Sulfotransfer_4"/>
</dbReference>
<dbReference type="PANTHER" id="PTHR36978">
    <property type="entry name" value="P-LOOP CONTAINING NUCLEOTIDE TRIPHOSPHATE HYDROLASE"/>
    <property type="match status" value="1"/>
</dbReference>
<sequence length="171" mass="19248">MKGDTPDWEDFLAGYAAGVDAPFSNCWRELSAAYPDAPVLLSRRADPEVWLRSMEATVLPRTREILAKDDRDPMVPLFRVIFRDLFTDIDDGDQAKAGYQRRLDEIRAEIAPERLVEWQPGDGWEPVCHALGVPVPDLPFPHESSTADYLSRKGARAHNDAQRVASLRSSN</sequence>
<protein>
    <recommendedName>
        <fullName evidence="4">Sulfotransferase family protein</fullName>
    </recommendedName>
</protein>
<proteinExistence type="predicted"/>
<reference evidence="2" key="1">
    <citation type="submission" date="2021-06" db="EMBL/GenBank/DDBJ databases">
        <title>Complete genome sequence of Nocardioides sp. G188.</title>
        <authorList>
            <person name="Im W.-T."/>
        </authorList>
    </citation>
    <scope>NUCLEOTIDE SEQUENCE</scope>
    <source>
        <strain evidence="2">G188</strain>
    </source>
</reference>
<dbReference type="Pfam" id="PF17784">
    <property type="entry name" value="Sulfotransfer_4"/>
    <property type="match status" value="1"/>
</dbReference>
<dbReference type="EMBL" id="CP077062">
    <property type="protein sequence ID" value="QWZ09729.1"/>
    <property type="molecule type" value="Genomic_DNA"/>
</dbReference>
<gene>
    <name evidence="2" type="ORF">KRR39_08325</name>
</gene>
<accession>A0A975T2K7</accession>
<evidence type="ECO:0000313" key="3">
    <source>
        <dbReference type="Proteomes" id="UP000683575"/>
    </source>
</evidence>
<evidence type="ECO:0008006" key="4">
    <source>
        <dbReference type="Google" id="ProtNLM"/>
    </source>
</evidence>
<dbReference type="AlphaFoldDB" id="A0A975T2K7"/>
<dbReference type="Proteomes" id="UP000683575">
    <property type="component" value="Chromosome"/>
</dbReference>
<dbReference type="PANTHER" id="PTHR36978:SF4">
    <property type="entry name" value="P-LOOP CONTAINING NUCLEOSIDE TRIPHOSPHATE HYDROLASE PROTEIN"/>
    <property type="match status" value="1"/>
</dbReference>
<feature type="region of interest" description="Disordered" evidence="1">
    <location>
        <begin position="144"/>
        <end position="171"/>
    </location>
</feature>
<evidence type="ECO:0000256" key="1">
    <source>
        <dbReference type="SAM" id="MobiDB-lite"/>
    </source>
</evidence>
<keyword evidence="3" id="KW-1185">Reference proteome</keyword>
<organism evidence="2 3">
    <name type="scientific">Nocardioides panacis</name>
    <dbReference type="NCBI Taxonomy" id="2849501"/>
    <lineage>
        <taxon>Bacteria</taxon>
        <taxon>Bacillati</taxon>
        <taxon>Actinomycetota</taxon>
        <taxon>Actinomycetes</taxon>
        <taxon>Propionibacteriales</taxon>
        <taxon>Nocardioidaceae</taxon>
        <taxon>Nocardioides</taxon>
    </lineage>
</organism>
<dbReference type="KEGG" id="nps:KRR39_08325"/>
<name>A0A975T2K7_9ACTN</name>
<evidence type="ECO:0000313" key="2">
    <source>
        <dbReference type="EMBL" id="QWZ09729.1"/>
    </source>
</evidence>